<evidence type="ECO:0000313" key="6">
    <source>
        <dbReference type="Proteomes" id="UP000749646"/>
    </source>
</evidence>
<evidence type="ECO:0000256" key="1">
    <source>
        <dbReference type="ARBA" id="ARBA00004340"/>
    </source>
</evidence>
<gene>
    <name evidence="5" type="ORF">BGZ65_006235</name>
</gene>
<dbReference type="InterPro" id="IPR045379">
    <property type="entry name" value="Crinkler_N"/>
</dbReference>
<dbReference type="Proteomes" id="UP000749646">
    <property type="component" value="Unassembled WGS sequence"/>
</dbReference>
<organism evidence="5 6">
    <name type="scientific">Modicella reniformis</name>
    <dbReference type="NCBI Taxonomy" id="1440133"/>
    <lineage>
        <taxon>Eukaryota</taxon>
        <taxon>Fungi</taxon>
        <taxon>Fungi incertae sedis</taxon>
        <taxon>Mucoromycota</taxon>
        <taxon>Mortierellomycotina</taxon>
        <taxon>Mortierellomycetes</taxon>
        <taxon>Mortierellales</taxon>
        <taxon>Mortierellaceae</taxon>
        <taxon>Modicella</taxon>
    </lineage>
</organism>
<comment type="subcellular location">
    <subcellularLocation>
        <location evidence="1">Host cell</location>
    </subcellularLocation>
    <subcellularLocation>
        <location evidence="2">Secreted</location>
    </subcellularLocation>
</comment>
<sequence length="146" mass="15845">MATTLTFFCAVDGDSTPFAVKAKSTDSVHDLKKAIKTEKTNDFSGKKLGPATRLSKVFPEELPEETIHIIVQRPPQGLEVIPPFTGIEAAPLSSDLEKKMLTQLTDDVESMVHALMIVGSFLVKATKKTCSLQPNEISAVVEDMGQ</sequence>
<evidence type="ECO:0000313" key="5">
    <source>
        <dbReference type="EMBL" id="KAF9979639.1"/>
    </source>
</evidence>
<dbReference type="OrthoDB" id="2673191at2759"/>
<proteinExistence type="predicted"/>
<dbReference type="EMBL" id="JAAAHW010004004">
    <property type="protein sequence ID" value="KAF9979639.1"/>
    <property type="molecule type" value="Genomic_DNA"/>
</dbReference>
<protein>
    <recommendedName>
        <fullName evidence="4">Crinkler effector protein N-terminal domain-containing protein</fullName>
    </recommendedName>
</protein>
<evidence type="ECO:0000259" key="4">
    <source>
        <dbReference type="Pfam" id="PF20147"/>
    </source>
</evidence>
<keyword evidence="3" id="KW-0964">Secreted</keyword>
<evidence type="ECO:0000256" key="2">
    <source>
        <dbReference type="ARBA" id="ARBA00004613"/>
    </source>
</evidence>
<comment type="caution">
    <text evidence="5">The sequence shown here is derived from an EMBL/GenBank/DDBJ whole genome shotgun (WGS) entry which is preliminary data.</text>
</comment>
<dbReference type="Pfam" id="PF20147">
    <property type="entry name" value="Crinkler"/>
    <property type="match status" value="1"/>
</dbReference>
<evidence type="ECO:0000256" key="3">
    <source>
        <dbReference type="ARBA" id="ARBA00022525"/>
    </source>
</evidence>
<reference evidence="5" key="1">
    <citation type="journal article" date="2020" name="Fungal Divers.">
        <title>Resolving the Mortierellaceae phylogeny through synthesis of multi-gene phylogenetics and phylogenomics.</title>
        <authorList>
            <person name="Vandepol N."/>
            <person name="Liber J."/>
            <person name="Desiro A."/>
            <person name="Na H."/>
            <person name="Kennedy M."/>
            <person name="Barry K."/>
            <person name="Grigoriev I.V."/>
            <person name="Miller A.N."/>
            <person name="O'Donnell K."/>
            <person name="Stajich J.E."/>
            <person name="Bonito G."/>
        </authorList>
    </citation>
    <scope>NUCLEOTIDE SEQUENCE</scope>
    <source>
        <strain evidence="5">MES-2147</strain>
    </source>
</reference>
<dbReference type="GO" id="GO:0005576">
    <property type="term" value="C:extracellular region"/>
    <property type="evidence" value="ECO:0007669"/>
    <property type="project" value="UniProtKB-SubCell"/>
</dbReference>
<dbReference type="GO" id="GO:0043657">
    <property type="term" value="C:host cell"/>
    <property type="evidence" value="ECO:0007669"/>
    <property type="project" value="UniProtKB-SubCell"/>
</dbReference>
<accession>A0A9P6JHG2</accession>
<keyword evidence="6" id="KW-1185">Reference proteome</keyword>
<name>A0A9P6JHG2_9FUNG</name>
<dbReference type="AlphaFoldDB" id="A0A9P6JHG2"/>
<feature type="domain" description="Crinkler effector protein N-terminal" evidence="4">
    <location>
        <begin position="5"/>
        <end position="45"/>
    </location>
</feature>